<sequence>MKNNQVVEFPNICFTEESISIITKLNPTLKTFVLSKINRLDTFGFDLEYIDGLKIEGDMGVIKSNVNSNCIEIVVKILTKSQIQVLKVTSTPTNNVIGF</sequence>
<dbReference type="Proteomes" id="UP001220217">
    <property type="component" value="Chromosome"/>
</dbReference>
<name>A0ABD7WRG8_PRIAR</name>
<dbReference type="RefSeq" id="WP_182030953.1">
    <property type="nucleotide sequence ID" value="NZ_CP118718.1"/>
</dbReference>
<proteinExistence type="predicted"/>
<evidence type="ECO:0000313" key="1">
    <source>
        <dbReference type="EMBL" id="WEA42866.1"/>
    </source>
</evidence>
<accession>A0ABD7WRG8</accession>
<dbReference type="AlphaFoldDB" id="A0ABD7WRG8"/>
<evidence type="ECO:0000313" key="2">
    <source>
        <dbReference type="Proteomes" id="UP001220217"/>
    </source>
</evidence>
<dbReference type="EMBL" id="CP118718">
    <property type="protein sequence ID" value="WEA42866.1"/>
    <property type="molecule type" value="Genomic_DNA"/>
</dbReference>
<gene>
    <name evidence="1" type="ORF">PWO00_18820</name>
</gene>
<protein>
    <submittedName>
        <fullName evidence="1">Uncharacterized protein</fullName>
    </submittedName>
</protein>
<organism evidence="1 2">
    <name type="scientific">Priestia aryabhattai</name>
    <name type="common">Bacillus aryabhattai</name>
    <dbReference type="NCBI Taxonomy" id="412384"/>
    <lineage>
        <taxon>Bacteria</taxon>
        <taxon>Bacillati</taxon>
        <taxon>Bacillota</taxon>
        <taxon>Bacilli</taxon>
        <taxon>Bacillales</taxon>
        <taxon>Bacillaceae</taxon>
        <taxon>Priestia</taxon>
    </lineage>
</organism>
<reference evidence="1 2" key="1">
    <citation type="submission" date="2023-02" db="EMBL/GenBank/DDBJ databases">
        <title>Complete genome sequence of Priestia aryabhattai G5MAi6, a methanol-tolerant strain isolated from tap water in Hong Kong.</title>
        <authorList>
            <person name="Leung K.M."/>
            <person name="Lai G.K.K."/>
            <person name="Griffin S.D.J."/>
        </authorList>
    </citation>
    <scope>NUCLEOTIDE SEQUENCE [LARGE SCALE GENOMIC DNA]</scope>
    <source>
        <strain evidence="1 2">G5MAi6</strain>
    </source>
</reference>